<reference evidence="6 7" key="1">
    <citation type="submission" date="2021-06" db="EMBL/GenBank/DDBJ databases">
        <authorList>
            <person name="Sun Q."/>
            <person name="Li D."/>
        </authorList>
    </citation>
    <scope>NUCLEOTIDE SEQUENCE [LARGE SCALE GENOMIC DNA]</scope>
    <source>
        <strain evidence="6 7">MSJ-5</strain>
    </source>
</reference>
<comment type="caution">
    <text evidence="6">The sequence shown here is derived from an EMBL/GenBank/DDBJ whole genome shotgun (WGS) entry which is preliminary data.</text>
</comment>
<feature type="binding site" evidence="3">
    <location>
        <position position="332"/>
    </location>
    <ligand>
        <name>4-imidazolone-5-propanoate</name>
        <dbReference type="ChEBI" id="CHEBI:77893"/>
    </ligand>
</feature>
<keyword evidence="1 3" id="KW-0479">Metal-binding</keyword>
<dbReference type="InterPro" id="IPR005920">
    <property type="entry name" value="HutI"/>
</dbReference>
<feature type="binding site" evidence="3">
    <location>
        <position position="252"/>
    </location>
    <ligand>
        <name>Fe(3+)</name>
        <dbReference type="ChEBI" id="CHEBI:29034"/>
    </ligand>
</feature>
<dbReference type="NCBIfam" id="TIGR01224">
    <property type="entry name" value="hutI"/>
    <property type="match status" value="1"/>
</dbReference>
<feature type="binding site" evidence="3">
    <location>
        <position position="154"/>
    </location>
    <ligand>
        <name>4-imidazolone-5-propanoate</name>
        <dbReference type="ChEBI" id="CHEBI:77893"/>
    </ligand>
</feature>
<feature type="binding site" evidence="3">
    <location>
        <position position="154"/>
    </location>
    <ligand>
        <name>N-formimidoyl-L-glutamate</name>
        <dbReference type="ChEBI" id="CHEBI:58928"/>
    </ligand>
</feature>
<dbReference type="InterPro" id="IPR006680">
    <property type="entry name" value="Amidohydro-rel"/>
</dbReference>
<dbReference type="Pfam" id="PF01979">
    <property type="entry name" value="Amidohydro_1"/>
    <property type="match status" value="1"/>
</dbReference>
<evidence type="ECO:0000256" key="4">
    <source>
        <dbReference type="NCBIfam" id="TIGR01224"/>
    </source>
</evidence>
<keyword evidence="3" id="KW-0369">Histidine metabolism</keyword>
<accession>A0ABS6G2I1</accession>
<comment type="cofactor">
    <cofactor evidence="3">
        <name>Zn(2+)</name>
        <dbReference type="ChEBI" id="CHEBI:29105"/>
    </cofactor>
    <cofactor evidence="3">
        <name>Fe(3+)</name>
        <dbReference type="ChEBI" id="CHEBI:29034"/>
    </cofactor>
    <text evidence="3">Binds 1 zinc or iron ion per subunit.</text>
</comment>
<sequence>MVVDVLIKDISQLITVKSGIKAKKGREMQNIGLIENGWIAIKENTIIGVGSGDIGSEFKIQEHTLIVDGKGKTVTPGLIDPHTHLVHGGSRENELALKLKGVPYLEILKKGGGILSTVRATQNSTLEELVNQSKKSLDRMLTYGVTTVEVKSGYGLEIDTEIKQLEAIDILNKQSNSDLVSTFMGAHAIPGEYRHNPDEFVDVVINEMLPIVAEKQLAEFCDVFCEEGVFSIDQTRKILKAAEKLGLKSKIHADEIISLGGAELAAELGVVSADHLMAASEEGLKMMAEKDVVAVALPGTSFNLAMGKYANVRKMIDYGLSVALATDYNPGSCPTENIQLIMSLGCLYLKMTPEEVISAVTINAAAAINREHEIGSIEIGKKADIVIFDAPNLYYIPYHFGVNHVDIVIKNGKIVVKEGRLI</sequence>
<feature type="binding site" evidence="3">
    <location>
        <position position="255"/>
    </location>
    <ligand>
        <name>4-imidazolone-5-propanoate</name>
        <dbReference type="ChEBI" id="CHEBI:77893"/>
    </ligand>
</feature>
<feature type="binding site" evidence="3">
    <location>
        <position position="331"/>
    </location>
    <ligand>
        <name>N-formimidoyl-L-glutamate</name>
        <dbReference type="ChEBI" id="CHEBI:58928"/>
    </ligand>
</feature>
<feature type="binding site" evidence="3">
    <location>
        <position position="329"/>
    </location>
    <ligand>
        <name>N-formimidoyl-L-glutamate</name>
        <dbReference type="ChEBI" id="CHEBI:58928"/>
    </ligand>
</feature>
<keyword evidence="3" id="KW-0963">Cytoplasm</keyword>
<dbReference type="PANTHER" id="PTHR42752:SF1">
    <property type="entry name" value="IMIDAZOLONEPROPIONASE-RELATED"/>
    <property type="match status" value="1"/>
</dbReference>
<dbReference type="GO" id="GO:0050480">
    <property type="term" value="F:imidazolonepropionase activity"/>
    <property type="evidence" value="ECO:0007669"/>
    <property type="project" value="UniProtKB-EC"/>
</dbReference>
<comment type="pathway">
    <text evidence="3">Amino-acid degradation; L-histidine degradation into L-glutamate; N-formimidoyl-L-glutamate from L-histidine: step 3/3.</text>
</comment>
<keyword evidence="3" id="KW-0408">Iron</keyword>
<name>A0ABS6G2I1_9FIRM</name>
<feature type="binding site" evidence="3">
    <location>
        <position position="252"/>
    </location>
    <ligand>
        <name>Zn(2+)</name>
        <dbReference type="ChEBI" id="CHEBI:29105"/>
    </ligand>
</feature>
<feature type="binding site" evidence="3">
    <location>
        <position position="82"/>
    </location>
    <ligand>
        <name>Zn(2+)</name>
        <dbReference type="ChEBI" id="CHEBI:29105"/>
    </ligand>
</feature>
<dbReference type="HAMAP" id="MF_00372">
    <property type="entry name" value="HutI"/>
    <property type="match status" value="1"/>
</dbReference>
<keyword evidence="7" id="KW-1185">Reference proteome</keyword>
<feature type="binding site" evidence="3">
    <location>
        <position position="82"/>
    </location>
    <ligand>
        <name>Fe(3+)</name>
        <dbReference type="ChEBI" id="CHEBI:29034"/>
    </ligand>
</feature>
<dbReference type="PANTHER" id="PTHR42752">
    <property type="entry name" value="IMIDAZOLONEPROPIONASE"/>
    <property type="match status" value="1"/>
</dbReference>
<evidence type="ECO:0000313" key="7">
    <source>
        <dbReference type="Proteomes" id="UP000779508"/>
    </source>
</evidence>
<feature type="binding site" evidence="3">
    <location>
        <position position="84"/>
    </location>
    <ligand>
        <name>Fe(3+)</name>
        <dbReference type="ChEBI" id="CHEBI:29034"/>
    </ligand>
</feature>
<organism evidence="6 7">
    <name type="scientific">Alkaliphilus flagellatus</name>
    <dbReference type="NCBI Taxonomy" id="2841507"/>
    <lineage>
        <taxon>Bacteria</taxon>
        <taxon>Bacillati</taxon>
        <taxon>Bacillota</taxon>
        <taxon>Clostridia</taxon>
        <taxon>Peptostreptococcales</taxon>
        <taxon>Natronincolaceae</taxon>
        <taxon>Alkaliphilus</taxon>
    </lineage>
</organism>
<keyword evidence="3" id="KW-0862">Zinc</keyword>
<evidence type="ECO:0000313" key="6">
    <source>
        <dbReference type="EMBL" id="MBU5675615.1"/>
    </source>
</evidence>
<comment type="similarity">
    <text evidence="3">Belongs to the metallo-dependent hydrolases superfamily. HutI family.</text>
</comment>
<evidence type="ECO:0000256" key="2">
    <source>
        <dbReference type="ARBA" id="ARBA00022801"/>
    </source>
</evidence>
<feature type="domain" description="Amidohydrolase-related" evidence="5">
    <location>
        <begin position="73"/>
        <end position="415"/>
    </location>
</feature>
<feature type="binding site" evidence="3">
    <location>
        <position position="327"/>
    </location>
    <ligand>
        <name>Fe(3+)</name>
        <dbReference type="ChEBI" id="CHEBI:29034"/>
    </ligand>
</feature>
<gene>
    <name evidence="3 6" type="primary">hutI</name>
    <name evidence="6" type="ORF">KQI88_04220</name>
</gene>
<feature type="binding site" evidence="3">
    <location>
        <position position="91"/>
    </location>
    <ligand>
        <name>4-imidazolone-5-propanoate</name>
        <dbReference type="ChEBI" id="CHEBI:77893"/>
    </ligand>
</feature>
<feature type="binding site" evidence="3">
    <location>
        <position position="327"/>
    </location>
    <ligand>
        <name>Zn(2+)</name>
        <dbReference type="ChEBI" id="CHEBI:29105"/>
    </ligand>
</feature>
<evidence type="ECO:0000256" key="3">
    <source>
        <dbReference type="HAMAP-Rule" id="MF_00372"/>
    </source>
</evidence>
<feature type="binding site" evidence="3">
    <location>
        <position position="84"/>
    </location>
    <ligand>
        <name>Zn(2+)</name>
        <dbReference type="ChEBI" id="CHEBI:29105"/>
    </ligand>
</feature>
<dbReference type="Proteomes" id="UP000779508">
    <property type="component" value="Unassembled WGS sequence"/>
</dbReference>
<evidence type="ECO:0000256" key="1">
    <source>
        <dbReference type="ARBA" id="ARBA00022723"/>
    </source>
</evidence>
<dbReference type="RefSeq" id="WP_216415082.1">
    <property type="nucleotide sequence ID" value="NZ_JAHLQK010000001.1"/>
</dbReference>
<comment type="function">
    <text evidence="3">Catalyzes the hydrolytic cleavage of the carbon-nitrogen bond in imidazolone-5-propanoate to yield N-formimidoyl-L-glutamate. It is the third step in the universal histidine degradation pathway.</text>
</comment>
<dbReference type="CDD" id="cd01296">
    <property type="entry name" value="Imidazolone-5PH"/>
    <property type="match status" value="1"/>
</dbReference>
<comment type="subcellular location">
    <subcellularLocation>
        <location evidence="3">Cytoplasm</location>
    </subcellularLocation>
</comment>
<dbReference type="EC" id="3.5.2.7" evidence="3 4"/>
<protein>
    <recommendedName>
        <fullName evidence="3 4">Imidazolonepropionase</fullName>
        <ecNumber evidence="3 4">3.5.2.7</ecNumber>
    </recommendedName>
    <alternativeName>
        <fullName evidence="3">Imidazolone-5-propionate hydrolase</fullName>
    </alternativeName>
</protein>
<keyword evidence="2 3" id="KW-0378">Hydrolase</keyword>
<evidence type="ECO:0000259" key="5">
    <source>
        <dbReference type="Pfam" id="PF01979"/>
    </source>
</evidence>
<feature type="binding site" evidence="3">
    <location>
        <position position="187"/>
    </location>
    <ligand>
        <name>4-imidazolone-5-propanoate</name>
        <dbReference type="ChEBI" id="CHEBI:77893"/>
    </ligand>
</feature>
<proteinExistence type="inferred from homology"/>
<dbReference type="EMBL" id="JAHLQK010000001">
    <property type="protein sequence ID" value="MBU5675615.1"/>
    <property type="molecule type" value="Genomic_DNA"/>
</dbReference>
<comment type="catalytic activity">
    <reaction evidence="3">
        <text>4-imidazolone-5-propanoate + H2O = N-formimidoyl-L-glutamate</text>
        <dbReference type="Rhea" id="RHEA:23660"/>
        <dbReference type="ChEBI" id="CHEBI:15377"/>
        <dbReference type="ChEBI" id="CHEBI:58928"/>
        <dbReference type="ChEBI" id="CHEBI:77893"/>
        <dbReference type="EC" id="3.5.2.7"/>
    </reaction>
</comment>